<proteinExistence type="predicted"/>
<name>A0A7J7KS80_BUGNE</name>
<accession>A0A7J7KS80</accession>
<dbReference type="OrthoDB" id="419711at2759"/>
<keyword evidence="1" id="KW-0472">Membrane</keyword>
<reference evidence="2" key="1">
    <citation type="submission" date="2020-06" db="EMBL/GenBank/DDBJ databases">
        <title>Draft genome of Bugula neritina, a colonial animal packing powerful symbionts and potential medicines.</title>
        <authorList>
            <person name="Rayko M."/>
        </authorList>
    </citation>
    <scope>NUCLEOTIDE SEQUENCE [LARGE SCALE GENOMIC DNA]</scope>
    <source>
        <strain evidence="2">Kwan_BN1</strain>
    </source>
</reference>
<dbReference type="GO" id="GO:0016020">
    <property type="term" value="C:membrane"/>
    <property type="evidence" value="ECO:0007669"/>
    <property type="project" value="TreeGrafter"/>
</dbReference>
<dbReference type="Pfam" id="PF21534">
    <property type="entry name" value="Rost"/>
    <property type="match status" value="1"/>
</dbReference>
<feature type="transmembrane region" description="Helical" evidence="1">
    <location>
        <begin position="139"/>
        <end position="159"/>
    </location>
</feature>
<dbReference type="PANTHER" id="PTHR12242">
    <property type="entry name" value="OS02G0130600 PROTEIN-RELATED"/>
    <property type="match status" value="1"/>
</dbReference>
<gene>
    <name evidence="2" type="ORF">EB796_000655</name>
</gene>
<keyword evidence="1" id="KW-1133">Transmembrane helix</keyword>
<feature type="transmembrane region" description="Helical" evidence="1">
    <location>
        <begin position="70"/>
        <end position="97"/>
    </location>
</feature>
<dbReference type="AlphaFoldDB" id="A0A7J7KS80"/>
<feature type="transmembrane region" description="Helical" evidence="1">
    <location>
        <begin position="194"/>
        <end position="214"/>
    </location>
</feature>
<comment type="caution">
    <text evidence="2">The sequence shown here is derived from an EMBL/GenBank/DDBJ whole genome shotgun (WGS) entry which is preliminary data.</text>
</comment>
<protein>
    <submittedName>
        <fullName evidence="2">Uncharacterized protein</fullName>
    </submittedName>
</protein>
<dbReference type="EMBL" id="VXIV02000086">
    <property type="protein sequence ID" value="KAF6041034.1"/>
    <property type="molecule type" value="Genomic_DNA"/>
</dbReference>
<organism evidence="2 3">
    <name type="scientific">Bugula neritina</name>
    <name type="common">Brown bryozoan</name>
    <name type="synonym">Sertularia neritina</name>
    <dbReference type="NCBI Taxonomy" id="10212"/>
    <lineage>
        <taxon>Eukaryota</taxon>
        <taxon>Metazoa</taxon>
        <taxon>Spiralia</taxon>
        <taxon>Lophotrochozoa</taxon>
        <taxon>Bryozoa</taxon>
        <taxon>Gymnolaemata</taxon>
        <taxon>Cheilostomatida</taxon>
        <taxon>Flustrina</taxon>
        <taxon>Buguloidea</taxon>
        <taxon>Bugulidae</taxon>
        <taxon>Bugula</taxon>
    </lineage>
</organism>
<evidence type="ECO:0000256" key="1">
    <source>
        <dbReference type="SAM" id="Phobius"/>
    </source>
</evidence>
<sequence length="272" mass="31271">MACLEAFKAEFTRRKVFFQDATQRELSAPRFCSHQGWILGHTFFRVSAFLLSLITTIVDDATADTYGLSYIYLTTWSFLSLTIYFLFASISSVYYLCTQRAARRKLHADSSETASQENSETVQGIEETPLPWFMKIQWIFYNIALPSSGLVTVTYWGVFYSDQDITYNNIAVHVINFVLMVTEQYISSVNTRILHFYQPVIFGLSYACFTIILWRVAGTIVYPVIDWENTPGLAAIFVLGIVFVYIIAQFILFLISYGLTVCSRKYNLIERD</sequence>
<feature type="transmembrane region" description="Helical" evidence="1">
    <location>
        <begin position="234"/>
        <end position="259"/>
    </location>
</feature>
<evidence type="ECO:0000313" key="2">
    <source>
        <dbReference type="EMBL" id="KAF6041034.1"/>
    </source>
</evidence>
<keyword evidence="3" id="KW-1185">Reference proteome</keyword>
<dbReference type="PANTHER" id="PTHR12242:SF1">
    <property type="entry name" value="MYND-TYPE DOMAIN-CONTAINING PROTEIN"/>
    <property type="match status" value="1"/>
</dbReference>
<feature type="transmembrane region" description="Helical" evidence="1">
    <location>
        <begin position="165"/>
        <end position="182"/>
    </location>
</feature>
<dbReference type="InterPro" id="IPR049352">
    <property type="entry name" value="Rost"/>
</dbReference>
<dbReference type="Proteomes" id="UP000593567">
    <property type="component" value="Unassembled WGS sequence"/>
</dbReference>
<evidence type="ECO:0000313" key="3">
    <source>
        <dbReference type="Proteomes" id="UP000593567"/>
    </source>
</evidence>
<feature type="transmembrane region" description="Helical" evidence="1">
    <location>
        <begin position="37"/>
        <end position="58"/>
    </location>
</feature>
<keyword evidence="1" id="KW-0812">Transmembrane</keyword>